<proteinExistence type="predicted"/>
<keyword evidence="3" id="KW-1185">Reference proteome</keyword>
<dbReference type="AlphaFoldDB" id="A0A5B7HE84"/>
<gene>
    <name evidence="2" type="ORF">E2C01_062505</name>
</gene>
<sequence>MELAALALLIFMSIETDWGRKGGHLFLCEKQTPVFHTKNRQTPTFKKVGVDWKRLA</sequence>
<name>A0A5B7HE84_PORTR</name>
<evidence type="ECO:0000313" key="2">
    <source>
        <dbReference type="EMBL" id="MPC68306.1"/>
    </source>
</evidence>
<organism evidence="2 3">
    <name type="scientific">Portunus trituberculatus</name>
    <name type="common">Swimming crab</name>
    <name type="synonym">Neptunus trituberculatus</name>
    <dbReference type="NCBI Taxonomy" id="210409"/>
    <lineage>
        <taxon>Eukaryota</taxon>
        <taxon>Metazoa</taxon>
        <taxon>Ecdysozoa</taxon>
        <taxon>Arthropoda</taxon>
        <taxon>Crustacea</taxon>
        <taxon>Multicrustacea</taxon>
        <taxon>Malacostraca</taxon>
        <taxon>Eumalacostraca</taxon>
        <taxon>Eucarida</taxon>
        <taxon>Decapoda</taxon>
        <taxon>Pleocyemata</taxon>
        <taxon>Brachyura</taxon>
        <taxon>Eubrachyura</taxon>
        <taxon>Portunoidea</taxon>
        <taxon>Portunidae</taxon>
        <taxon>Portuninae</taxon>
        <taxon>Portunus</taxon>
    </lineage>
</organism>
<accession>A0A5B7HE84</accession>
<evidence type="ECO:0000256" key="1">
    <source>
        <dbReference type="SAM" id="SignalP"/>
    </source>
</evidence>
<evidence type="ECO:0000313" key="3">
    <source>
        <dbReference type="Proteomes" id="UP000324222"/>
    </source>
</evidence>
<dbReference type="Proteomes" id="UP000324222">
    <property type="component" value="Unassembled WGS sequence"/>
</dbReference>
<feature type="chain" id="PRO_5022774204" evidence="1">
    <location>
        <begin position="20"/>
        <end position="56"/>
    </location>
</feature>
<reference evidence="2 3" key="1">
    <citation type="submission" date="2019-05" db="EMBL/GenBank/DDBJ databases">
        <title>Another draft genome of Portunus trituberculatus and its Hox gene families provides insights of decapod evolution.</title>
        <authorList>
            <person name="Jeong J.-H."/>
            <person name="Song I."/>
            <person name="Kim S."/>
            <person name="Choi T."/>
            <person name="Kim D."/>
            <person name="Ryu S."/>
            <person name="Kim W."/>
        </authorList>
    </citation>
    <scope>NUCLEOTIDE SEQUENCE [LARGE SCALE GENOMIC DNA]</scope>
    <source>
        <tissue evidence="2">Muscle</tissue>
    </source>
</reference>
<keyword evidence="1" id="KW-0732">Signal</keyword>
<protein>
    <submittedName>
        <fullName evidence="2">Uncharacterized protein</fullName>
    </submittedName>
</protein>
<dbReference type="EMBL" id="VSRR010027639">
    <property type="protein sequence ID" value="MPC68306.1"/>
    <property type="molecule type" value="Genomic_DNA"/>
</dbReference>
<comment type="caution">
    <text evidence="2">The sequence shown here is derived from an EMBL/GenBank/DDBJ whole genome shotgun (WGS) entry which is preliminary data.</text>
</comment>
<feature type="signal peptide" evidence="1">
    <location>
        <begin position="1"/>
        <end position="19"/>
    </location>
</feature>